<evidence type="ECO:0000313" key="2">
    <source>
        <dbReference type="Proteomes" id="UP000219182"/>
    </source>
</evidence>
<dbReference type="AlphaFoldDB" id="A0A2A6FAH5"/>
<accession>A0A2A6FAH5</accession>
<gene>
    <name evidence="1" type="ORF">CN311_23360</name>
</gene>
<dbReference type="EMBL" id="NWQG01000172">
    <property type="protein sequence ID" value="PDQ18715.1"/>
    <property type="molecule type" value="Genomic_DNA"/>
</dbReference>
<proteinExistence type="predicted"/>
<keyword evidence="2" id="KW-1185">Reference proteome</keyword>
<sequence>MGKGQDLVAIVNEIMPESRSGPEIVAMAVATLLRQLRQELIRLMARAISPSIAATPGQTFCRSISSTGDMKLMEFYHERRVSFRE</sequence>
<reference evidence="1 2" key="1">
    <citation type="submission" date="2017-09" db="EMBL/GenBank/DDBJ databases">
        <title>Mesorhizobum sanjuanii sp. nov. isolated from nodules of Lotus tenuis in saline-alkaline lowlands of Flooding Pampa.</title>
        <authorList>
            <person name="Sannazzaro A.I."/>
            <person name="Torres Tejerizo G.A."/>
            <person name="Fontana F."/>
            <person name="Cumpa Velazquez L.M."/>
            <person name="Hansen L."/>
            <person name="Pistorio M."/>
            <person name="Estrella M.J."/>
        </authorList>
    </citation>
    <scope>NUCLEOTIDE SEQUENCE [LARGE SCALE GENOMIC DNA]</scope>
    <source>
        <strain evidence="1 2">BSA136</strain>
    </source>
</reference>
<comment type="caution">
    <text evidence="1">The sequence shown here is derived from an EMBL/GenBank/DDBJ whole genome shotgun (WGS) entry which is preliminary data.</text>
</comment>
<organism evidence="1 2">
    <name type="scientific">Mesorhizobium sanjuanii</name>
    <dbReference type="NCBI Taxonomy" id="2037900"/>
    <lineage>
        <taxon>Bacteria</taxon>
        <taxon>Pseudomonadati</taxon>
        <taxon>Pseudomonadota</taxon>
        <taxon>Alphaproteobacteria</taxon>
        <taxon>Hyphomicrobiales</taxon>
        <taxon>Phyllobacteriaceae</taxon>
        <taxon>Mesorhizobium</taxon>
    </lineage>
</organism>
<dbReference type="RefSeq" id="WP_027055517.1">
    <property type="nucleotide sequence ID" value="NZ_NWQG01000172.1"/>
</dbReference>
<evidence type="ECO:0000313" key="1">
    <source>
        <dbReference type="EMBL" id="PDQ18715.1"/>
    </source>
</evidence>
<name>A0A2A6FAH5_9HYPH</name>
<dbReference type="Proteomes" id="UP000219182">
    <property type="component" value="Unassembled WGS sequence"/>
</dbReference>
<protein>
    <submittedName>
        <fullName evidence="1">Uncharacterized protein</fullName>
    </submittedName>
</protein>